<gene>
    <name evidence="1" type="ORF">SAMN05421647_107243</name>
</gene>
<evidence type="ECO:0000313" key="2">
    <source>
        <dbReference type="Proteomes" id="UP000186895"/>
    </source>
</evidence>
<sequence length="219" mass="24770">MGISLTFTLLAVLAIVFVINRAVVSSIETMRRPSDVLEVVNEIDDPGFQAAREAFAAWAEPRGFIFECIFLSHTLNDGKAIQCAAWWSDSQNTWALVYYANGLVNIDFVTRYSDTLGVTTASTKDAMTLPNRTTAYTQAFTLLDNDELYARHQEACYRVEAAERISPLPKQDLMGEVEKSMLYQVEYVTSLPLWRMRGVYWFFGRRNLKVNKPITVASA</sequence>
<evidence type="ECO:0000313" key="1">
    <source>
        <dbReference type="EMBL" id="SIQ69485.1"/>
    </source>
</evidence>
<name>A0A1N6UV02_9GAMM</name>
<reference evidence="1 2" key="1">
    <citation type="submission" date="2017-01" db="EMBL/GenBank/DDBJ databases">
        <authorList>
            <person name="Mah S.A."/>
            <person name="Swanson W.J."/>
            <person name="Moy G.W."/>
            <person name="Vacquier V.D."/>
        </authorList>
    </citation>
    <scope>NUCLEOTIDE SEQUENCE [LARGE SCALE GENOMIC DNA]</scope>
    <source>
        <strain evidence="1 2">DSM 7027</strain>
    </source>
</reference>
<organism evidence="1 2">
    <name type="scientific">Marinobacterium stanieri</name>
    <dbReference type="NCBI Taxonomy" id="49186"/>
    <lineage>
        <taxon>Bacteria</taxon>
        <taxon>Pseudomonadati</taxon>
        <taxon>Pseudomonadota</taxon>
        <taxon>Gammaproteobacteria</taxon>
        <taxon>Oceanospirillales</taxon>
        <taxon>Oceanospirillaceae</taxon>
        <taxon>Marinobacterium</taxon>
    </lineage>
</organism>
<keyword evidence="2" id="KW-1185">Reference proteome</keyword>
<proteinExistence type="predicted"/>
<protein>
    <submittedName>
        <fullName evidence="1">Uncharacterized protein</fullName>
    </submittedName>
</protein>
<dbReference type="STRING" id="49186.SAMN05421647_107243"/>
<dbReference type="EMBL" id="FTMN01000007">
    <property type="protein sequence ID" value="SIQ69485.1"/>
    <property type="molecule type" value="Genomic_DNA"/>
</dbReference>
<dbReference type="RefSeq" id="WP_076464175.1">
    <property type="nucleotide sequence ID" value="NZ_FTMN01000007.1"/>
</dbReference>
<dbReference type="AlphaFoldDB" id="A0A1N6UV02"/>
<dbReference type="Proteomes" id="UP000186895">
    <property type="component" value="Unassembled WGS sequence"/>
</dbReference>
<accession>A0A1N6UV02</accession>